<gene>
    <name evidence="3" type="primary">ABSGL_01933.1 scaffold 2596</name>
</gene>
<keyword evidence="2" id="KW-0812">Transmembrane</keyword>
<dbReference type="AlphaFoldDB" id="A0A168LCI9"/>
<feature type="transmembrane region" description="Helical" evidence="2">
    <location>
        <begin position="599"/>
        <end position="622"/>
    </location>
</feature>
<proteinExistence type="predicted"/>
<keyword evidence="2" id="KW-0472">Membrane</keyword>
<reference evidence="3" key="1">
    <citation type="submission" date="2016-04" db="EMBL/GenBank/DDBJ databases">
        <authorList>
            <person name="Evans L.H."/>
            <person name="Alamgir A."/>
            <person name="Owens N."/>
            <person name="Weber N.D."/>
            <person name="Virtaneva K."/>
            <person name="Barbian K."/>
            <person name="Babar A."/>
            <person name="Rosenke K."/>
        </authorList>
    </citation>
    <scope>NUCLEOTIDE SEQUENCE [LARGE SCALE GENOMIC DNA]</scope>
    <source>
        <strain evidence="3">CBS 101.48</strain>
    </source>
</reference>
<protein>
    <submittedName>
        <fullName evidence="3">Uncharacterized protein</fullName>
    </submittedName>
</protein>
<dbReference type="InParanoid" id="A0A168LCI9"/>
<name>A0A168LCI9_ABSGL</name>
<dbReference type="EMBL" id="LT551165">
    <property type="protein sequence ID" value="SAL96517.1"/>
    <property type="molecule type" value="Genomic_DNA"/>
</dbReference>
<evidence type="ECO:0000256" key="1">
    <source>
        <dbReference type="SAM" id="MobiDB-lite"/>
    </source>
</evidence>
<evidence type="ECO:0000313" key="4">
    <source>
        <dbReference type="Proteomes" id="UP000078561"/>
    </source>
</evidence>
<organism evidence="3">
    <name type="scientific">Absidia glauca</name>
    <name type="common">Pin mould</name>
    <dbReference type="NCBI Taxonomy" id="4829"/>
    <lineage>
        <taxon>Eukaryota</taxon>
        <taxon>Fungi</taxon>
        <taxon>Fungi incertae sedis</taxon>
        <taxon>Mucoromycota</taxon>
        <taxon>Mucoromycotina</taxon>
        <taxon>Mucoromycetes</taxon>
        <taxon>Mucorales</taxon>
        <taxon>Cunninghamellaceae</taxon>
        <taxon>Absidia</taxon>
    </lineage>
</organism>
<feature type="region of interest" description="Disordered" evidence="1">
    <location>
        <begin position="546"/>
        <end position="567"/>
    </location>
</feature>
<sequence length="634" mass="71834">METLDPEWTRTLLDTHLPDWKLGITPSGKLATQPCFVQKVLPKIVRLIPDQSTAQLVTHSTWTHRLVDQAVLWDPANDSTIHSLAMAQLLFYPQQHAQHPLTYAKKTLHLLFFETMAWFSVNHILRPTRSFQAALEEALAVYPVDYRECLERLMKVFDTFGFLWPQKIILGHRSHAKKSYKVYTPEERLMHLRMAKDDVLIKLSKQRQANPSDQGIGFLYSSSLFTNKPLFRKESLTWSIIKRNDVCPIYEFLDDPWRQQIQHVIHECLYRIPIYAPIKLRNYATNSYLSWTEPAAAASKKSDTSSMVAAAVPMAQMTETKSHYLWQFTWKKHQYSKTLPDLETSYHPSFLRCGSTVYLSPLDTDGSAILTRSSKGDSRLRSLDLIKPSVDTDEEAMMWLVDLPGLGLGRDDASSTDEGLNMDILIGRCRPVLHRDIIALRQILYLCAFPNKDDNKQVGRQPILAKENGLLAGDTLEHCWWVELASEEDLTYHHYHQKQQLRKPKSADSLTAATTTTDGLRRVRSTSSRLVQKQQPHVDPHFLSYINQSSPSHQNHQDEPLGLLPSTPTPCTIASSSSLSSPAGWLEDDDTRAAPYFRLSGGVVISIVVVPIVVVIVVAGLVSKEGGTMQKAKS</sequence>
<accession>A0A168LCI9</accession>
<evidence type="ECO:0000313" key="3">
    <source>
        <dbReference type="EMBL" id="SAL96517.1"/>
    </source>
</evidence>
<keyword evidence="4" id="KW-1185">Reference proteome</keyword>
<evidence type="ECO:0000256" key="2">
    <source>
        <dbReference type="SAM" id="Phobius"/>
    </source>
</evidence>
<keyword evidence="2" id="KW-1133">Transmembrane helix</keyword>
<dbReference type="OrthoDB" id="2338404at2759"/>
<dbReference type="Proteomes" id="UP000078561">
    <property type="component" value="Unassembled WGS sequence"/>
</dbReference>